<organism evidence="1 2">
    <name type="scientific">Plasmodium reichenowi</name>
    <dbReference type="NCBI Taxonomy" id="5854"/>
    <lineage>
        <taxon>Eukaryota</taxon>
        <taxon>Sar</taxon>
        <taxon>Alveolata</taxon>
        <taxon>Apicomplexa</taxon>
        <taxon>Aconoidasida</taxon>
        <taxon>Haemosporida</taxon>
        <taxon>Plasmodiidae</taxon>
        <taxon>Plasmodium</taxon>
        <taxon>Plasmodium (Laverania)</taxon>
    </lineage>
</organism>
<evidence type="ECO:0000313" key="1">
    <source>
        <dbReference type="EMBL" id="SOV79910.1"/>
    </source>
</evidence>
<reference evidence="1 2" key="1">
    <citation type="submission" date="2016-09" db="EMBL/GenBank/DDBJ databases">
        <authorList>
            <consortium name="Pathogen Informatics"/>
        </authorList>
    </citation>
    <scope>NUCLEOTIDE SEQUENCE [LARGE SCALE GENOMIC DNA]</scope>
</reference>
<dbReference type="VEuPathDB" id="PlasmoDB:PRCDC_1031500"/>
<dbReference type="VEuPathDB" id="PlasmoDB:PRG01_1030700"/>
<name>A0A2P9DHH0_PLARE</name>
<accession>A0A2P9DHH0</accession>
<gene>
    <name evidence="1" type="ORF">PRG01_1030700</name>
</gene>
<dbReference type="AlphaFoldDB" id="A0A2P9DHH0"/>
<proteinExistence type="predicted"/>
<dbReference type="EMBL" id="LT969573">
    <property type="protein sequence ID" value="SOV79910.1"/>
    <property type="molecule type" value="Genomic_DNA"/>
</dbReference>
<sequence length="132" mass="15962">MDDYINEDADIKHRAWLLHFQQKRNNYKFNLTKKKNKKNKKYIIKWIKEKDEENILQKWTQKKILNEKYNSEDDKDEKINKDDMKVHTNVEATNPSRRSYRLNLQQLLNNNLTTKNYIDPASEDSSNSEIEG</sequence>
<dbReference type="Proteomes" id="UP000240500">
    <property type="component" value="Chromosome 10"/>
</dbReference>
<evidence type="ECO:0000313" key="2">
    <source>
        <dbReference type="Proteomes" id="UP000240500"/>
    </source>
</evidence>
<protein>
    <submittedName>
        <fullName evidence="1">Uncharacterized protein</fullName>
    </submittedName>
</protein>